<dbReference type="GO" id="GO:0030036">
    <property type="term" value="P:actin cytoskeleton organization"/>
    <property type="evidence" value="ECO:0007669"/>
    <property type="project" value="UniProtKB-UniRule"/>
</dbReference>
<evidence type="ECO:0000313" key="4">
    <source>
        <dbReference type="EMBL" id="KAF8411052.1"/>
    </source>
</evidence>
<dbReference type="AlphaFoldDB" id="A0A834ZYP8"/>
<name>A0A834ZYP8_TETSI</name>
<evidence type="ECO:0000256" key="2">
    <source>
        <dbReference type="RuleBase" id="RU367034"/>
    </source>
</evidence>
<evidence type="ECO:0000256" key="3">
    <source>
        <dbReference type="SAM" id="MobiDB-lite"/>
    </source>
</evidence>
<comment type="caution">
    <text evidence="4">The sequence shown here is derived from an EMBL/GenBank/DDBJ whole genome shotgun (WGS) entry which is preliminary data.</text>
</comment>
<dbReference type="GO" id="GO:0034237">
    <property type="term" value="F:protein kinase A regulatory subunit binding"/>
    <property type="evidence" value="ECO:0007669"/>
    <property type="project" value="TreeGrafter"/>
</dbReference>
<keyword evidence="5" id="KW-1185">Reference proteome</keyword>
<reference evidence="4 5" key="1">
    <citation type="submission" date="2020-04" db="EMBL/GenBank/DDBJ databases">
        <title>Plant Genome Project.</title>
        <authorList>
            <person name="Zhang R.-G."/>
        </authorList>
    </citation>
    <scope>NUCLEOTIDE SEQUENCE [LARGE SCALE GENOMIC DNA]</scope>
    <source>
        <strain evidence="4">YNK0</strain>
        <tissue evidence="4">Leaf</tissue>
    </source>
</reference>
<evidence type="ECO:0000313" key="5">
    <source>
        <dbReference type="Proteomes" id="UP000655225"/>
    </source>
</evidence>
<proteinExistence type="inferred from homology"/>
<feature type="region of interest" description="Disordered" evidence="3">
    <location>
        <begin position="213"/>
        <end position="232"/>
    </location>
</feature>
<dbReference type="OrthoDB" id="753427at2759"/>
<dbReference type="PANTHER" id="PTHR12902">
    <property type="entry name" value="WASP-1"/>
    <property type="match status" value="1"/>
</dbReference>
<dbReference type="GO" id="GO:0071933">
    <property type="term" value="F:Arp2/3 complex binding"/>
    <property type="evidence" value="ECO:0007669"/>
    <property type="project" value="TreeGrafter"/>
</dbReference>
<keyword evidence="2" id="KW-0963">Cytoplasm</keyword>
<accession>A0A834ZYP8</accession>
<dbReference type="EMBL" id="JABCRI010000002">
    <property type="protein sequence ID" value="KAF8411052.1"/>
    <property type="molecule type" value="Genomic_DNA"/>
</dbReference>
<dbReference type="GO" id="GO:0005856">
    <property type="term" value="C:cytoskeleton"/>
    <property type="evidence" value="ECO:0007669"/>
    <property type="project" value="UniProtKB-SubCell"/>
</dbReference>
<keyword evidence="2" id="KW-0009">Actin-binding</keyword>
<comment type="function">
    <text evidence="2">Involved in regulation of actin and microtubule organization. Part of a WAVE complex that activates the Arp2/3 complex.</text>
</comment>
<dbReference type="Proteomes" id="UP000655225">
    <property type="component" value="Unassembled WGS sequence"/>
</dbReference>
<dbReference type="InterPro" id="IPR028288">
    <property type="entry name" value="SCAR/WAVE_fam"/>
</dbReference>
<sequence>MQFASPKIYGQSPAGQTLSTFNMTLKSDLGSRSTSFDSRTRSGYVECVFDSSFSMWPEEQVDKKFCTSRLKMQCNDTLGWVLPEEQNRVADGDFPLGSLQAPSSSHVTWDEKTEIVQPTVQQCDSIVDDQSEAPELLPACSDLESIFEGNQFDEIGSEPDNYLDALNTMEAETETDFESKTKGKQSYTRPTLMIKEERWDLCDAIEMTAQNSDLSDVDSHTASHSSPTTEMSRNLFNSVSSEDSAYAHPPQITGNFSNPGSLVDTDLCGSADSLYVSKVEFSDLLFWLQNSKFTGFIRRYDLKQLVQASRISTGTKDDARDPSSHTVVPKGDGFAGTMDMFVNTPECIEKDPNSLGRRRKSPDITPPTDFPPDHLIKRTGNLVWTGNYSECSPSCHDNLDDDMFNKKKSWEFSPADLYARLEKSNNHHQSNRFSHTHRHGFKETNVMSPGAELPVAPDVKAQSTEADEDNIESSSSMIGLSHRIHVNGFRSKASPIHGDKSECSVENGVMKLQEPLCMEQKNRKKNRVAYQTSLGTTPKEQFEGGSLANSLSSSHLFALSRKMEKNRVAYQTSPGTIPKEQCEGGSLANSLSSSSPLEHMQTFFHPINGFD</sequence>
<gene>
    <name evidence="4" type="ORF">HHK36_003591</name>
</gene>
<dbReference type="GO" id="GO:0003779">
    <property type="term" value="F:actin binding"/>
    <property type="evidence" value="ECO:0007669"/>
    <property type="project" value="UniProtKB-UniRule"/>
</dbReference>
<protein>
    <recommendedName>
        <fullName evidence="2">Protein SCAR</fullName>
    </recommendedName>
    <alternativeName>
        <fullName evidence="2">Protein WAVE</fullName>
    </alternativeName>
</protein>
<organism evidence="4 5">
    <name type="scientific">Tetracentron sinense</name>
    <name type="common">Spur-leaf</name>
    <dbReference type="NCBI Taxonomy" id="13715"/>
    <lineage>
        <taxon>Eukaryota</taxon>
        <taxon>Viridiplantae</taxon>
        <taxon>Streptophyta</taxon>
        <taxon>Embryophyta</taxon>
        <taxon>Tracheophyta</taxon>
        <taxon>Spermatophyta</taxon>
        <taxon>Magnoliopsida</taxon>
        <taxon>Trochodendrales</taxon>
        <taxon>Trochodendraceae</taxon>
        <taxon>Tetracentron</taxon>
    </lineage>
</organism>
<dbReference type="PANTHER" id="PTHR12902:SF33">
    <property type="entry name" value="PROTEIN SCAR3"/>
    <property type="match status" value="1"/>
</dbReference>
<keyword evidence="2" id="KW-0206">Cytoskeleton</keyword>
<dbReference type="GO" id="GO:2000601">
    <property type="term" value="P:positive regulation of Arp2/3 complex-mediated actin nucleation"/>
    <property type="evidence" value="ECO:0007669"/>
    <property type="project" value="TreeGrafter"/>
</dbReference>
<feature type="region of interest" description="Disordered" evidence="3">
    <location>
        <begin position="348"/>
        <end position="372"/>
    </location>
</feature>
<feature type="region of interest" description="Disordered" evidence="3">
    <location>
        <begin position="574"/>
        <end position="593"/>
    </location>
</feature>
<evidence type="ECO:0000256" key="1">
    <source>
        <dbReference type="ARBA" id="ARBA00006993"/>
    </source>
</evidence>
<comment type="subcellular location">
    <subcellularLocation>
        <location evidence="2">Cytoplasm</location>
        <location evidence="2">Cytoskeleton</location>
    </subcellularLocation>
</comment>
<comment type="similarity">
    <text evidence="1 2">Belongs to the SCAR/WAVE family.</text>
</comment>